<keyword evidence="2" id="KW-0378">Hydrolase</keyword>
<evidence type="ECO:0000259" key="1">
    <source>
        <dbReference type="Pfam" id="PF00144"/>
    </source>
</evidence>
<dbReference type="PANTHER" id="PTHR46825">
    <property type="entry name" value="D-ALANYL-D-ALANINE-CARBOXYPEPTIDASE/ENDOPEPTIDASE AMPH"/>
    <property type="match status" value="1"/>
</dbReference>
<protein>
    <submittedName>
        <fullName evidence="2">Serine hydrolase</fullName>
    </submittedName>
</protein>
<name>A0ABT5S8K2_9FLAO</name>
<dbReference type="EMBL" id="JAOSLC020000003">
    <property type="protein sequence ID" value="MDD7913801.1"/>
    <property type="molecule type" value="Genomic_DNA"/>
</dbReference>
<dbReference type="InterPro" id="IPR012338">
    <property type="entry name" value="Beta-lactam/transpept-like"/>
</dbReference>
<keyword evidence="3" id="KW-1185">Reference proteome</keyword>
<dbReference type="Gene3D" id="3.40.710.10">
    <property type="entry name" value="DD-peptidase/beta-lactamase superfamily"/>
    <property type="match status" value="1"/>
</dbReference>
<organism evidence="2 3">
    <name type="scientific">Polaribacter ponticola</name>
    <dbReference type="NCBI Taxonomy" id="2978475"/>
    <lineage>
        <taxon>Bacteria</taxon>
        <taxon>Pseudomonadati</taxon>
        <taxon>Bacteroidota</taxon>
        <taxon>Flavobacteriia</taxon>
        <taxon>Flavobacteriales</taxon>
        <taxon>Flavobacteriaceae</taxon>
    </lineage>
</organism>
<dbReference type="RefSeq" id="WP_265724484.1">
    <property type="nucleotide sequence ID" value="NZ_JAOSLC020000003.1"/>
</dbReference>
<dbReference type="SUPFAM" id="SSF56601">
    <property type="entry name" value="beta-lactamase/transpeptidase-like"/>
    <property type="match status" value="1"/>
</dbReference>
<comment type="caution">
    <text evidence="2">The sequence shown here is derived from an EMBL/GenBank/DDBJ whole genome shotgun (WGS) entry which is preliminary data.</text>
</comment>
<feature type="domain" description="Beta-lactamase-related" evidence="1">
    <location>
        <begin position="77"/>
        <end position="345"/>
    </location>
</feature>
<sequence>MKHATNHIQQRWASFEKTIQLMKISLIILTFILLTSCQTNGQGKMENYAKLTSKIDSIISENKFNGVISLSTDSIDIYSKSFGFSDLENKTKIDINDQFVIGSISKQITAVLILREYEKGKIGLNDTIGKYLTEISQPWAKLVTIHQLLTHTHGIVDLDKPLEFKEGSQFHYSQLGYELLAQILQKVTRKTFRGLSTELFDKYGLKNTFHPKNKVYKNLVKGYEENENGILEFTKNSLYNFVAAGSFISNLEDLKRWNQLLFSEKLVKKETLELMKTKYATRIHPIFETVEYGYGLLFKDGEQNIQIGALGYAPGFVSACYYYPQTNLNLVILENTANNLNDFKKTFIVHTEIMELIRKRTPNNGYN</sequence>
<dbReference type="GO" id="GO:0016787">
    <property type="term" value="F:hydrolase activity"/>
    <property type="evidence" value="ECO:0007669"/>
    <property type="project" value="UniProtKB-KW"/>
</dbReference>
<dbReference type="InterPro" id="IPR050491">
    <property type="entry name" value="AmpC-like"/>
</dbReference>
<accession>A0ABT5S8K2</accession>
<proteinExistence type="predicted"/>
<dbReference type="Pfam" id="PF00144">
    <property type="entry name" value="Beta-lactamase"/>
    <property type="match status" value="1"/>
</dbReference>
<dbReference type="InterPro" id="IPR001466">
    <property type="entry name" value="Beta-lactam-related"/>
</dbReference>
<dbReference type="Proteomes" id="UP001151478">
    <property type="component" value="Unassembled WGS sequence"/>
</dbReference>
<evidence type="ECO:0000313" key="2">
    <source>
        <dbReference type="EMBL" id="MDD7913801.1"/>
    </source>
</evidence>
<reference evidence="2" key="1">
    <citation type="submission" date="2023-02" db="EMBL/GenBank/DDBJ databases">
        <title>Polaribacter ponticola sp. nov., isolated from seawater.</title>
        <authorList>
            <person name="Baek J.H."/>
            <person name="Kim J.M."/>
            <person name="Choi D.G."/>
            <person name="Jeon C.O."/>
        </authorList>
    </citation>
    <scope>NUCLEOTIDE SEQUENCE</scope>
    <source>
        <strain evidence="2">MSW5</strain>
    </source>
</reference>
<gene>
    <name evidence="2" type="ORF">N5A56_004935</name>
</gene>
<dbReference type="PANTHER" id="PTHR46825:SF9">
    <property type="entry name" value="BETA-LACTAMASE-RELATED DOMAIN-CONTAINING PROTEIN"/>
    <property type="match status" value="1"/>
</dbReference>
<evidence type="ECO:0000313" key="3">
    <source>
        <dbReference type="Proteomes" id="UP001151478"/>
    </source>
</evidence>